<dbReference type="Proteomes" id="UP000551758">
    <property type="component" value="Unassembled WGS sequence"/>
</dbReference>
<comment type="caution">
    <text evidence="1">The sequence shown here is derived from an EMBL/GenBank/DDBJ whole genome shotgun (WGS) entry which is preliminary data.</text>
</comment>
<reference evidence="1 2" key="1">
    <citation type="journal article" date="2020" name="Mol. Biol. Evol.">
        <title>Interspecific Gene Flow and the Evolution of Specialization in Black and White Rhinoceros.</title>
        <authorList>
            <person name="Moodley Y."/>
            <person name="Westbury M.V."/>
            <person name="Russo I.M."/>
            <person name="Gopalakrishnan S."/>
            <person name="Rakotoarivelo A."/>
            <person name="Olsen R.A."/>
            <person name="Prost S."/>
            <person name="Tunstall T."/>
            <person name="Ryder O.A."/>
            <person name="Dalen L."/>
            <person name="Bruford M.W."/>
        </authorList>
    </citation>
    <scope>NUCLEOTIDE SEQUENCE [LARGE SCALE GENOMIC DNA]</scope>
    <source>
        <strain evidence="1">SBR-YM</strain>
        <tissue evidence="1">Skin</tissue>
    </source>
</reference>
<sequence length="119" mass="13806">MSISAEFWKKYVIVGTLKSKNHLLFYFFPRNEMHFLSIIAHSTNIWVGLYKVLNKLFAKVSIRKEAFEKMPPENFQNMLFLIPSRHKDGVCQLVPQSTLLLLQIPDSALTTFAQESKCI</sequence>
<evidence type="ECO:0000313" key="2">
    <source>
        <dbReference type="Proteomes" id="UP000551758"/>
    </source>
</evidence>
<accession>A0A7J7FAN5</accession>
<proteinExistence type="predicted"/>
<organism evidence="1 2">
    <name type="scientific">Diceros bicornis minor</name>
    <name type="common">South-central black rhinoceros</name>
    <dbReference type="NCBI Taxonomy" id="77932"/>
    <lineage>
        <taxon>Eukaryota</taxon>
        <taxon>Metazoa</taxon>
        <taxon>Chordata</taxon>
        <taxon>Craniata</taxon>
        <taxon>Vertebrata</taxon>
        <taxon>Euteleostomi</taxon>
        <taxon>Mammalia</taxon>
        <taxon>Eutheria</taxon>
        <taxon>Laurasiatheria</taxon>
        <taxon>Perissodactyla</taxon>
        <taxon>Rhinocerotidae</taxon>
        <taxon>Diceros</taxon>
    </lineage>
</organism>
<name>A0A7J7FAN5_DICBM</name>
<evidence type="ECO:0000313" key="1">
    <source>
        <dbReference type="EMBL" id="KAF5925051.1"/>
    </source>
</evidence>
<dbReference type="AlphaFoldDB" id="A0A7J7FAN5"/>
<dbReference type="EMBL" id="JACDTQ010000823">
    <property type="protein sequence ID" value="KAF5925051.1"/>
    <property type="molecule type" value="Genomic_DNA"/>
</dbReference>
<keyword evidence="2" id="KW-1185">Reference proteome</keyword>
<gene>
    <name evidence="1" type="ORF">HPG69_008727</name>
</gene>
<protein>
    <submittedName>
        <fullName evidence="1">Uncharacterized protein</fullName>
    </submittedName>
</protein>